<dbReference type="Proteomes" id="UP001530315">
    <property type="component" value="Unassembled WGS sequence"/>
</dbReference>
<keyword evidence="2" id="KW-0378">Hydrolase</keyword>
<evidence type="ECO:0008006" key="7">
    <source>
        <dbReference type="Google" id="ProtNLM"/>
    </source>
</evidence>
<dbReference type="GO" id="GO:0016787">
    <property type="term" value="F:hydrolase activity"/>
    <property type="evidence" value="ECO:0007669"/>
    <property type="project" value="UniProtKB-KW"/>
</dbReference>
<evidence type="ECO:0000313" key="5">
    <source>
        <dbReference type="EMBL" id="KAL3765483.1"/>
    </source>
</evidence>
<dbReference type="PROSITE" id="PS00483">
    <property type="entry name" value="DIHYDROOROTASE_2"/>
    <property type="match status" value="1"/>
</dbReference>
<keyword evidence="3" id="KW-0862">Zinc</keyword>
<dbReference type="InterPro" id="IPR032466">
    <property type="entry name" value="Metal_Hydrolase"/>
</dbReference>
<evidence type="ECO:0000256" key="4">
    <source>
        <dbReference type="ARBA" id="ARBA00022975"/>
    </source>
</evidence>
<dbReference type="HAMAP" id="MF_00219">
    <property type="entry name" value="PyrC_classII"/>
    <property type="match status" value="1"/>
</dbReference>
<dbReference type="SUPFAM" id="SSF51556">
    <property type="entry name" value="Metallo-dependent hydrolases"/>
    <property type="match status" value="1"/>
</dbReference>
<protein>
    <recommendedName>
        <fullName evidence="7">Dihydroorotase</fullName>
    </recommendedName>
</protein>
<dbReference type="GO" id="GO:0046872">
    <property type="term" value="F:metal ion binding"/>
    <property type="evidence" value="ECO:0007669"/>
    <property type="project" value="UniProtKB-KW"/>
</dbReference>
<keyword evidence="1" id="KW-0479">Metal-binding</keyword>
<gene>
    <name evidence="5" type="ORF">ACHAW5_008733</name>
</gene>
<dbReference type="EMBL" id="JALLAZ020001750">
    <property type="protein sequence ID" value="KAL3765483.1"/>
    <property type="molecule type" value="Genomic_DNA"/>
</dbReference>
<sequence>MPDDFHHHFRDGAASADVLRHASLRFGRAIAMPNLKPPVTTTEKALAYRDHLLSSLPADLTGGRRRPLEPLMTLYLTDQTTPDEIRRARATGLVRACKYYPAGATTNSDAGVTDVRNVYPALRAMAEAGMLLLIHSEVSTPSVDIFDRESVFIETIVKPLVRDMPSDLRIVLEHISTSDAVEYVTKVAPDNVRATITPHHLLYNRNDMLARGGIRPHLYCLPILKREEHRLALLGAATSGSCKFFAGTDSAPHEVGSKESSCGCAGSYTAHAALELYAEAFESAGALDRLEGFLCHHGADFYGLPRNEGGGGVTLEKRSWTVPWSYKFGDGVVRPLRAGEMVAWSIVDGP</sequence>
<keyword evidence="4" id="KW-0665">Pyrimidine biosynthesis</keyword>
<accession>A0ABD3MNJ4</accession>
<dbReference type="Gene3D" id="3.20.20.140">
    <property type="entry name" value="Metal-dependent hydrolases"/>
    <property type="match status" value="1"/>
</dbReference>
<evidence type="ECO:0000256" key="3">
    <source>
        <dbReference type="ARBA" id="ARBA00022833"/>
    </source>
</evidence>
<dbReference type="AlphaFoldDB" id="A0ABD3MNJ4"/>
<name>A0ABD3MNJ4_9STRA</name>
<organism evidence="5 6">
    <name type="scientific">Stephanodiscus triporus</name>
    <dbReference type="NCBI Taxonomy" id="2934178"/>
    <lineage>
        <taxon>Eukaryota</taxon>
        <taxon>Sar</taxon>
        <taxon>Stramenopiles</taxon>
        <taxon>Ochrophyta</taxon>
        <taxon>Bacillariophyta</taxon>
        <taxon>Coscinodiscophyceae</taxon>
        <taxon>Thalassiosirophycidae</taxon>
        <taxon>Stephanodiscales</taxon>
        <taxon>Stephanodiscaceae</taxon>
        <taxon>Stephanodiscus</taxon>
    </lineage>
</organism>
<dbReference type="CDD" id="cd01294">
    <property type="entry name" value="DHOase"/>
    <property type="match status" value="1"/>
</dbReference>
<proteinExistence type="inferred from homology"/>
<dbReference type="PANTHER" id="PTHR43137:SF1">
    <property type="entry name" value="DIHYDROOROTASE"/>
    <property type="match status" value="1"/>
</dbReference>
<keyword evidence="6" id="KW-1185">Reference proteome</keyword>
<dbReference type="InterPro" id="IPR002195">
    <property type="entry name" value="Dihydroorotase_CS"/>
</dbReference>
<evidence type="ECO:0000256" key="2">
    <source>
        <dbReference type="ARBA" id="ARBA00022801"/>
    </source>
</evidence>
<dbReference type="InterPro" id="IPR004721">
    <property type="entry name" value="DHOdimr"/>
</dbReference>
<dbReference type="PANTHER" id="PTHR43137">
    <property type="entry name" value="DIHYDROOROTASE"/>
    <property type="match status" value="1"/>
</dbReference>
<evidence type="ECO:0000256" key="1">
    <source>
        <dbReference type="ARBA" id="ARBA00022723"/>
    </source>
</evidence>
<reference evidence="5 6" key="1">
    <citation type="submission" date="2024-10" db="EMBL/GenBank/DDBJ databases">
        <title>Updated reference genomes for cyclostephanoid diatoms.</title>
        <authorList>
            <person name="Roberts W.R."/>
            <person name="Alverson A.J."/>
        </authorList>
    </citation>
    <scope>NUCLEOTIDE SEQUENCE [LARGE SCALE GENOMIC DNA]</scope>
    <source>
        <strain evidence="5 6">AJA276-08</strain>
    </source>
</reference>
<dbReference type="PIRSF" id="PIRSF001237">
    <property type="entry name" value="DHOdimr"/>
    <property type="match status" value="1"/>
</dbReference>
<comment type="caution">
    <text evidence="5">The sequence shown here is derived from an EMBL/GenBank/DDBJ whole genome shotgun (WGS) entry which is preliminary data.</text>
</comment>
<evidence type="ECO:0000313" key="6">
    <source>
        <dbReference type="Proteomes" id="UP001530315"/>
    </source>
</evidence>
<dbReference type="GO" id="GO:0006221">
    <property type="term" value="P:pyrimidine nucleotide biosynthetic process"/>
    <property type="evidence" value="ECO:0007669"/>
    <property type="project" value="UniProtKB-KW"/>
</dbReference>
<dbReference type="NCBIfam" id="TIGR00856">
    <property type="entry name" value="pyrC_dimer"/>
    <property type="match status" value="1"/>
</dbReference>